<dbReference type="AlphaFoldDB" id="A0AAN7U0E8"/>
<dbReference type="InterPro" id="IPR016024">
    <property type="entry name" value="ARM-type_fold"/>
</dbReference>
<evidence type="ECO:0000256" key="2">
    <source>
        <dbReference type="SAM" id="MobiDB-lite"/>
    </source>
</evidence>
<comment type="similarity">
    <text evidence="1">Belongs to the CNOT9 family.</text>
</comment>
<dbReference type="EMBL" id="JAVFKY010000005">
    <property type="protein sequence ID" value="KAK5575820.1"/>
    <property type="molecule type" value="Genomic_DNA"/>
</dbReference>
<dbReference type="PANTHER" id="PTHR12262">
    <property type="entry name" value="CCR4-NOT TRANSCRIPTION COMPLEX SUBUNIT 9"/>
    <property type="match status" value="1"/>
</dbReference>
<dbReference type="FunFam" id="1.25.10.10:FF:000334">
    <property type="entry name" value="Cell differentiation protein-like protein"/>
    <property type="match status" value="1"/>
</dbReference>
<dbReference type="InterPro" id="IPR011989">
    <property type="entry name" value="ARM-like"/>
</dbReference>
<evidence type="ECO:0000313" key="4">
    <source>
        <dbReference type="Proteomes" id="UP001344447"/>
    </source>
</evidence>
<dbReference type="Proteomes" id="UP001344447">
    <property type="component" value="Unassembled WGS sequence"/>
</dbReference>
<dbReference type="Gene3D" id="1.25.10.10">
    <property type="entry name" value="Leucine-rich Repeat Variant"/>
    <property type="match status" value="1"/>
</dbReference>
<protein>
    <recommendedName>
        <fullName evidence="5">Cell differentiation protein rcd1</fullName>
    </recommendedName>
</protein>
<dbReference type="GO" id="GO:0030014">
    <property type="term" value="C:CCR4-NOT complex"/>
    <property type="evidence" value="ECO:0007669"/>
    <property type="project" value="InterPro"/>
</dbReference>
<accession>A0AAN7U0E8</accession>
<evidence type="ECO:0000313" key="3">
    <source>
        <dbReference type="EMBL" id="KAK5575820.1"/>
    </source>
</evidence>
<keyword evidence="4" id="KW-1185">Reference proteome</keyword>
<sequence length="362" mass="40168">MSTVSSSTSPLSSSATSPINQQQISSNITNDTGDFSQNQPPPPPLDKEALQHIYSLVKDLTIPEKRENALVDLSKKRETVPDLAPILLNSFGTIAALLQEIVSIYPLLSPPKLKALPSNRVCNALALLQCVASHPDTRTYFLHSHIPLFLYPFLNTSSKNRPFEYLRLTSLGVIGALVKVDDSTVIDFLLSTEIMTLCVRIMETGSELSKTVATFIVQKILLDDMGLNYICVSNERIMAFLAVLANMIQQLIDQSSPRLLKHVIRCYLRLTDNPKSKESLRQFLPESLKNGTFNSHLKDEKDFTTKRWLSQLLFLLGDPSQANAFNPNLNPSINTPPNLSAPLSNISAAINQSLSRNLNMHN</sequence>
<feature type="compositionally biased region" description="Polar residues" evidence="2">
    <location>
        <begin position="18"/>
        <end position="38"/>
    </location>
</feature>
<dbReference type="SUPFAM" id="SSF48371">
    <property type="entry name" value="ARM repeat"/>
    <property type="match status" value="1"/>
</dbReference>
<evidence type="ECO:0008006" key="5">
    <source>
        <dbReference type="Google" id="ProtNLM"/>
    </source>
</evidence>
<feature type="compositionally biased region" description="Low complexity" evidence="2">
    <location>
        <begin position="1"/>
        <end position="17"/>
    </location>
</feature>
<gene>
    <name evidence="3" type="ORF">RB653_006954</name>
</gene>
<feature type="region of interest" description="Disordered" evidence="2">
    <location>
        <begin position="1"/>
        <end position="47"/>
    </location>
</feature>
<proteinExistence type="inferred from homology"/>
<reference evidence="3 4" key="1">
    <citation type="submission" date="2023-11" db="EMBL/GenBank/DDBJ databases">
        <title>Dfirmibasis_genome.</title>
        <authorList>
            <person name="Edelbroek B."/>
            <person name="Kjellin J."/>
            <person name="Jerlstrom-Hultqvist J."/>
            <person name="Soderbom F."/>
        </authorList>
    </citation>
    <scope>NUCLEOTIDE SEQUENCE [LARGE SCALE GENOMIC DNA]</scope>
    <source>
        <strain evidence="3 4">TNS-C-14</strain>
    </source>
</reference>
<comment type="caution">
    <text evidence="3">The sequence shown here is derived from an EMBL/GenBank/DDBJ whole genome shotgun (WGS) entry which is preliminary data.</text>
</comment>
<dbReference type="GO" id="GO:0006402">
    <property type="term" value="P:mRNA catabolic process"/>
    <property type="evidence" value="ECO:0007669"/>
    <property type="project" value="InterPro"/>
</dbReference>
<dbReference type="InterPro" id="IPR007216">
    <property type="entry name" value="CNOT9"/>
</dbReference>
<evidence type="ECO:0000256" key="1">
    <source>
        <dbReference type="ARBA" id="ARBA00006385"/>
    </source>
</evidence>
<organism evidence="3 4">
    <name type="scientific">Dictyostelium firmibasis</name>
    <dbReference type="NCBI Taxonomy" id="79012"/>
    <lineage>
        <taxon>Eukaryota</taxon>
        <taxon>Amoebozoa</taxon>
        <taxon>Evosea</taxon>
        <taxon>Eumycetozoa</taxon>
        <taxon>Dictyostelia</taxon>
        <taxon>Dictyosteliales</taxon>
        <taxon>Dictyosteliaceae</taxon>
        <taxon>Dictyostelium</taxon>
    </lineage>
</organism>
<name>A0AAN7U0E8_9MYCE</name>
<dbReference type="Pfam" id="PF04078">
    <property type="entry name" value="Rcd1"/>
    <property type="match status" value="1"/>
</dbReference>